<feature type="compositionally biased region" description="Polar residues" evidence="3">
    <location>
        <begin position="92"/>
        <end position="102"/>
    </location>
</feature>
<dbReference type="Gene3D" id="1.25.40.10">
    <property type="entry name" value="Tetratricopeptide repeat domain"/>
    <property type="match status" value="1"/>
</dbReference>
<name>A0A4T0FPU0_9BASI</name>
<evidence type="ECO:0000259" key="4">
    <source>
        <dbReference type="Pfam" id="PF10516"/>
    </source>
</evidence>
<gene>
    <name evidence="5" type="ORF">E3P99_01800</name>
</gene>
<dbReference type="EMBL" id="SPNW01000023">
    <property type="protein sequence ID" value="TIA89905.1"/>
    <property type="molecule type" value="Genomic_DNA"/>
</dbReference>
<feature type="compositionally biased region" description="Low complexity" evidence="3">
    <location>
        <begin position="77"/>
        <end position="89"/>
    </location>
</feature>
<dbReference type="GO" id="GO:0034080">
    <property type="term" value="P:CENP-A containing chromatin assembly"/>
    <property type="evidence" value="ECO:0007669"/>
    <property type="project" value="TreeGrafter"/>
</dbReference>
<dbReference type="GO" id="GO:0005654">
    <property type="term" value="C:nucleoplasm"/>
    <property type="evidence" value="ECO:0007669"/>
    <property type="project" value="TreeGrafter"/>
</dbReference>
<sequence>SDLTEITNEAHRLLAIGNYAEASNKYSDALEIVREKHGEMSSESAALLLKYGESLYLHAVSQSNVIGKGEDAEDDGAAAAAEPSAPSGSGATGQQQQSNLIQLSDDEDEEGDDGEPDGGEGGEEEGAPDDDDFGAAWEVADLAKVIYQKMDGDDNKLALADAHMLLGDIALELETFEDAATEYNSSLNVKKDILTPQSRILAEAHFKLAISYELIPGHVKRDEALVHVKAAKEVLEGRLDALKKRVEANSPVEEAGQADKPALRERVERLSVDDANKQITDIGELIGDLTEKIVELEQPPPPASEDPSKSTVDALVAEMDKARQTVASDAPVNVLQPKKKQEKRKAEDDNAGDADKKSKTAASAPAAAANVPQGSENQA</sequence>
<evidence type="ECO:0000313" key="6">
    <source>
        <dbReference type="Proteomes" id="UP000310189"/>
    </source>
</evidence>
<proteinExistence type="predicted"/>
<keyword evidence="2" id="KW-0802">TPR repeat</keyword>
<keyword evidence="6" id="KW-1185">Reference proteome</keyword>
<feature type="non-terminal residue" evidence="5">
    <location>
        <position position="1"/>
    </location>
</feature>
<evidence type="ECO:0000256" key="3">
    <source>
        <dbReference type="SAM" id="MobiDB-lite"/>
    </source>
</evidence>
<feature type="domain" description="Tetratricopeptide SHNi-TPR" evidence="4">
    <location>
        <begin position="160"/>
        <end position="193"/>
    </location>
</feature>
<dbReference type="PANTHER" id="PTHR15081:SF1">
    <property type="entry name" value="NUCLEAR AUTOANTIGENIC SPERM PROTEIN"/>
    <property type="match status" value="1"/>
</dbReference>
<feature type="region of interest" description="Disordered" evidence="3">
    <location>
        <begin position="297"/>
        <end position="379"/>
    </location>
</feature>
<dbReference type="GO" id="GO:0006335">
    <property type="term" value="P:DNA replication-dependent chromatin assembly"/>
    <property type="evidence" value="ECO:0007669"/>
    <property type="project" value="TreeGrafter"/>
</dbReference>
<keyword evidence="1" id="KW-0677">Repeat</keyword>
<dbReference type="InterPro" id="IPR011990">
    <property type="entry name" value="TPR-like_helical_dom_sf"/>
</dbReference>
<feature type="compositionally biased region" description="Acidic residues" evidence="3">
    <location>
        <begin position="104"/>
        <end position="132"/>
    </location>
</feature>
<comment type="caution">
    <text evidence="5">The sequence shown here is derived from an EMBL/GenBank/DDBJ whole genome shotgun (WGS) entry which is preliminary data.</text>
</comment>
<evidence type="ECO:0000313" key="5">
    <source>
        <dbReference type="EMBL" id="TIA89905.1"/>
    </source>
</evidence>
<accession>A0A4T0FPU0</accession>
<dbReference type="AlphaFoldDB" id="A0A4T0FPU0"/>
<protein>
    <recommendedName>
        <fullName evidence="4">Tetratricopeptide SHNi-TPR domain-containing protein</fullName>
    </recommendedName>
</protein>
<dbReference type="Pfam" id="PF10516">
    <property type="entry name" value="SHNi-TPR"/>
    <property type="match status" value="1"/>
</dbReference>
<evidence type="ECO:0000256" key="1">
    <source>
        <dbReference type="ARBA" id="ARBA00022737"/>
    </source>
</evidence>
<dbReference type="SUPFAM" id="SSF48452">
    <property type="entry name" value="TPR-like"/>
    <property type="match status" value="1"/>
</dbReference>
<dbReference type="PANTHER" id="PTHR15081">
    <property type="entry name" value="NUCLEAR AUTOANTIGENIC SPERM PROTEIN NASP -RELATED"/>
    <property type="match status" value="1"/>
</dbReference>
<dbReference type="InterPro" id="IPR019544">
    <property type="entry name" value="Tetratricopeptide_SHNi-TPR_dom"/>
</dbReference>
<reference evidence="5 6" key="1">
    <citation type="submission" date="2019-03" db="EMBL/GenBank/DDBJ databases">
        <title>Sequencing 23 genomes of Wallemia ichthyophaga.</title>
        <authorList>
            <person name="Gostincar C."/>
        </authorList>
    </citation>
    <scope>NUCLEOTIDE SEQUENCE [LARGE SCALE GENOMIC DNA]</scope>
    <source>
        <strain evidence="5 6">EXF-5753</strain>
    </source>
</reference>
<dbReference type="GO" id="GO:0042393">
    <property type="term" value="F:histone binding"/>
    <property type="evidence" value="ECO:0007669"/>
    <property type="project" value="TreeGrafter"/>
</dbReference>
<feature type="region of interest" description="Disordered" evidence="3">
    <location>
        <begin position="68"/>
        <end position="132"/>
    </location>
</feature>
<feature type="compositionally biased region" description="Basic and acidic residues" evidence="3">
    <location>
        <begin position="344"/>
        <end position="358"/>
    </location>
</feature>
<dbReference type="Proteomes" id="UP000310189">
    <property type="component" value="Unassembled WGS sequence"/>
</dbReference>
<evidence type="ECO:0000256" key="2">
    <source>
        <dbReference type="ARBA" id="ARBA00022803"/>
    </source>
</evidence>
<dbReference type="InterPro" id="IPR051730">
    <property type="entry name" value="NASP-like"/>
</dbReference>
<feature type="compositionally biased region" description="Low complexity" evidence="3">
    <location>
        <begin position="360"/>
        <end position="369"/>
    </location>
</feature>
<dbReference type="OrthoDB" id="5587616at2759"/>
<organism evidence="5 6">
    <name type="scientific">Wallemia hederae</name>
    <dbReference type="NCBI Taxonomy" id="1540922"/>
    <lineage>
        <taxon>Eukaryota</taxon>
        <taxon>Fungi</taxon>
        <taxon>Dikarya</taxon>
        <taxon>Basidiomycota</taxon>
        <taxon>Wallemiomycotina</taxon>
        <taxon>Wallemiomycetes</taxon>
        <taxon>Wallemiales</taxon>
        <taxon>Wallemiaceae</taxon>
        <taxon>Wallemia</taxon>
    </lineage>
</organism>